<keyword evidence="10" id="KW-1185">Reference proteome</keyword>
<comment type="similarity">
    <text evidence="2 8">Belongs to the ZIP transporter (TC 2.A.5) family.</text>
</comment>
<feature type="transmembrane region" description="Helical" evidence="8">
    <location>
        <begin position="243"/>
        <end position="263"/>
    </location>
</feature>
<dbReference type="GO" id="GO:0071578">
    <property type="term" value="P:zinc ion import across plasma membrane"/>
    <property type="evidence" value="ECO:0007669"/>
    <property type="project" value="TreeGrafter"/>
</dbReference>
<evidence type="ECO:0000256" key="8">
    <source>
        <dbReference type="RuleBase" id="RU362088"/>
    </source>
</evidence>
<evidence type="ECO:0000256" key="6">
    <source>
        <dbReference type="ARBA" id="ARBA00023065"/>
    </source>
</evidence>
<dbReference type="EMBL" id="JAJSPL020000009">
    <property type="protein sequence ID" value="KAK7744922.1"/>
    <property type="molecule type" value="Genomic_DNA"/>
</dbReference>
<feature type="transmembrane region" description="Helical" evidence="8">
    <location>
        <begin position="23"/>
        <end position="43"/>
    </location>
</feature>
<keyword evidence="6 8" id="KW-0406">Ion transport</keyword>
<keyword evidence="3 8" id="KW-0813">Transport</keyword>
<evidence type="ECO:0000256" key="2">
    <source>
        <dbReference type="ARBA" id="ARBA00006939"/>
    </source>
</evidence>
<comment type="caution">
    <text evidence="9">The sequence shown here is derived from an EMBL/GenBank/DDBJ whole genome shotgun (WGS) entry which is preliminary data.</text>
</comment>
<accession>A0AAN9UBW2</accession>
<organism evidence="9 10">
    <name type="scientific">Cytospora paraplurivora</name>
    <dbReference type="NCBI Taxonomy" id="2898453"/>
    <lineage>
        <taxon>Eukaryota</taxon>
        <taxon>Fungi</taxon>
        <taxon>Dikarya</taxon>
        <taxon>Ascomycota</taxon>
        <taxon>Pezizomycotina</taxon>
        <taxon>Sordariomycetes</taxon>
        <taxon>Sordariomycetidae</taxon>
        <taxon>Diaporthales</taxon>
        <taxon>Cytosporaceae</taxon>
        <taxon>Cytospora</taxon>
    </lineage>
</organism>
<reference evidence="9 10" key="1">
    <citation type="journal article" date="2023" name="PLoS ONE">
        <title>Cytospora paraplurivora sp. nov. isolated from orchards with fruit tree decline syndrome in Ontario, Canada.</title>
        <authorList>
            <person name="Ilyukhin E."/>
            <person name="Nguyen H.D.T."/>
            <person name="Castle A.J."/>
            <person name="Ellouze W."/>
        </authorList>
    </citation>
    <scope>NUCLEOTIDE SEQUENCE [LARGE SCALE GENOMIC DNA]</scope>
    <source>
        <strain evidence="9 10">FDS-564</strain>
    </source>
</reference>
<evidence type="ECO:0000256" key="7">
    <source>
        <dbReference type="ARBA" id="ARBA00023136"/>
    </source>
</evidence>
<keyword evidence="4 8" id="KW-0812">Transmembrane</keyword>
<feature type="transmembrane region" description="Helical" evidence="8">
    <location>
        <begin position="175"/>
        <end position="202"/>
    </location>
</feature>
<dbReference type="GO" id="GO:0005886">
    <property type="term" value="C:plasma membrane"/>
    <property type="evidence" value="ECO:0007669"/>
    <property type="project" value="TreeGrafter"/>
</dbReference>
<comment type="subcellular location">
    <subcellularLocation>
        <location evidence="1 8">Membrane</location>
        <topology evidence="1 8">Multi-pass membrane protein</topology>
    </subcellularLocation>
</comment>
<sequence length="337" mass="36145">MPTSVVVDCGSGNEYDGRMGLRVSSIFVIMFGSFLGAVVPIILARSERLQVPKMAFFVAKYFGSGVIVATAFIHLLAPANEALSSPCFPDDSVMASYSWPEGIALMTIFHDEVEFTSPHLKKGADEENVITTADSGPITTDSTGDAPGFTHNVSYPPGGEDHLGHKREHSDPEAFAAQMTALFILEFGVIFHSIFIGLTLAVSGDEFTVLYIVLVFHQSFEGLGLGTRLAVAEWPRGKEWLPYALGCAYSVSTPIAIAAGIGVRQTLKPGSLKTLTVNGVFDSISAGILIYTGLVELMAHEFMFNPEMRKSSIRMTLLAFGCMCVGAGLMAVLGKWA</sequence>
<evidence type="ECO:0000256" key="3">
    <source>
        <dbReference type="ARBA" id="ARBA00022448"/>
    </source>
</evidence>
<evidence type="ECO:0000256" key="4">
    <source>
        <dbReference type="ARBA" id="ARBA00022692"/>
    </source>
</evidence>
<feature type="transmembrane region" description="Helical" evidence="8">
    <location>
        <begin position="315"/>
        <end position="334"/>
    </location>
</feature>
<dbReference type="Proteomes" id="UP001320245">
    <property type="component" value="Unassembled WGS sequence"/>
</dbReference>
<dbReference type="Pfam" id="PF02535">
    <property type="entry name" value="Zip"/>
    <property type="match status" value="1"/>
</dbReference>
<feature type="transmembrane region" description="Helical" evidence="8">
    <location>
        <begin position="275"/>
        <end position="295"/>
    </location>
</feature>
<dbReference type="AlphaFoldDB" id="A0AAN9UBW2"/>
<dbReference type="PANTHER" id="PTHR11040">
    <property type="entry name" value="ZINC/IRON TRANSPORTER"/>
    <property type="match status" value="1"/>
</dbReference>
<evidence type="ECO:0000313" key="9">
    <source>
        <dbReference type="EMBL" id="KAK7744922.1"/>
    </source>
</evidence>
<evidence type="ECO:0000256" key="1">
    <source>
        <dbReference type="ARBA" id="ARBA00004141"/>
    </source>
</evidence>
<feature type="transmembrane region" description="Helical" evidence="8">
    <location>
        <begin position="209"/>
        <end position="231"/>
    </location>
</feature>
<name>A0AAN9UBW2_9PEZI</name>
<keyword evidence="5 8" id="KW-1133">Transmembrane helix</keyword>
<comment type="caution">
    <text evidence="8">Lacks conserved residue(s) required for the propagation of feature annotation.</text>
</comment>
<evidence type="ECO:0000256" key="5">
    <source>
        <dbReference type="ARBA" id="ARBA00022989"/>
    </source>
</evidence>
<feature type="transmembrane region" description="Helical" evidence="8">
    <location>
        <begin position="55"/>
        <end position="76"/>
    </location>
</feature>
<dbReference type="InterPro" id="IPR003689">
    <property type="entry name" value="ZIP"/>
</dbReference>
<proteinExistence type="inferred from homology"/>
<gene>
    <name evidence="9" type="primary">ZRT2</name>
    <name evidence="9" type="ORF">SLS53_003155</name>
</gene>
<dbReference type="NCBIfam" id="TIGR00820">
    <property type="entry name" value="zip"/>
    <property type="match status" value="1"/>
</dbReference>
<evidence type="ECO:0000313" key="10">
    <source>
        <dbReference type="Proteomes" id="UP001320245"/>
    </source>
</evidence>
<protein>
    <submittedName>
        <fullName evidence="9">Low-affinity Zn(2+) transporter zrt2</fullName>
    </submittedName>
</protein>
<dbReference type="PANTHER" id="PTHR11040:SF69">
    <property type="entry name" value="ZINC-REGULATED TRANSPORTER 2"/>
    <property type="match status" value="1"/>
</dbReference>
<dbReference type="GO" id="GO:0000007">
    <property type="term" value="F:low-affinity zinc ion transmembrane transporter activity"/>
    <property type="evidence" value="ECO:0007669"/>
    <property type="project" value="TreeGrafter"/>
</dbReference>
<keyword evidence="7 8" id="KW-0472">Membrane</keyword>
<dbReference type="InterPro" id="IPR004698">
    <property type="entry name" value="Zn/Fe_permease_fun/pln"/>
</dbReference>